<organism evidence="1">
    <name type="scientific">Podoviridae sp. ct4s49</name>
    <dbReference type="NCBI Taxonomy" id="2823555"/>
    <lineage>
        <taxon>Viruses</taxon>
        <taxon>Duplodnaviria</taxon>
        <taxon>Heunggongvirae</taxon>
        <taxon>Uroviricota</taxon>
        <taxon>Caudoviricetes</taxon>
    </lineage>
</organism>
<reference evidence="1" key="1">
    <citation type="journal article" date="2021" name="Proc. Natl. Acad. Sci. U.S.A.">
        <title>A Catalog of Tens of Thousands of Viruses from Human Metagenomes Reveals Hidden Associations with Chronic Diseases.</title>
        <authorList>
            <person name="Tisza M.J."/>
            <person name="Buck C.B."/>
        </authorList>
    </citation>
    <scope>NUCLEOTIDE SEQUENCE</scope>
    <source>
        <strain evidence="1">Ct4s49</strain>
    </source>
</reference>
<sequence length="48" mass="5657">MRKICDLVKFLLIRIYQILIYAERAENTIPERGIIPVYLLRLLNLSAP</sequence>
<proteinExistence type="predicted"/>
<dbReference type="EMBL" id="BK014699">
    <property type="protein sequence ID" value="DAD68303.1"/>
    <property type="molecule type" value="Genomic_DNA"/>
</dbReference>
<name>A0A8S5LEE4_9CAUD</name>
<evidence type="ECO:0000313" key="1">
    <source>
        <dbReference type="EMBL" id="DAD68303.1"/>
    </source>
</evidence>
<protein>
    <submittedName>
        <fullName evidence="1">Uncharacterized protein</fullName>
    </submittedName>
</protein>
<accession>A0A8S5LEE4</accession>